<evidence type="ECO:0000313" key="4">
    <source>
        <dbReference type="EMBL" id="OGD62174.1"/>
    </source>
</evidence>
<protein>
    <recommendedName>
        <fullName evidence="3">DUF5666 domain-containing protein</fullName>
    </recommendedName>
</protein>
<dbReference type="Proteomes" id="UP000177006">
    <property type="component" value="Unassembled WGS sequence"/>
</dbReference>
<sequence>MKSQEMIIVAVVVIAVAAGAFFGGRKYQQSQLANAFRSDNFGSGMILRNGRNGQVQGNSNFRPVAGEIIKADSNSITVKMQDGSTKIVLFSDNTDVGQFQAATKDDLKVGANVMVVGQSNSDGSVTAQNIQLNPPQRQGGNGNGGNTASPNPGQ</sequence>
<evidence type="ECO:0000313" key="5">
    <source>
        <dbReference type="Proteomes" id="UP000177006"/>
    </source>
</evidence>
<dbReference type="AlphaFoldDB" id="A0A1F5E4G5"/>
<feature type="compositionally biased region" description="Polar residues" evidence="1">
    <location>
        <begin position="120"/>
        <end position="138"/>
    </location>
</feature>
<evidence type="ECO:0000256" key="1">
    <source>
        <dbReference type="SAM" id="MobiDB-lite"/>
    </source>
</evidence>
<feature type="region of interest" description="Disordered" evidence="1">
    <location>
        <begin position="120"/>
        <end position="154"/>
    </location>
</feature>
<comment type="caution">
    <text evidence="4">The sequence shown here is derived from an EMBL/GenBank/DDBJ whole genome shotgun (WGS) entry which is preliminary data.</text>
</comment>
<keyword evidence="2" id="KW-1133">Transmembrane helix</keyword>
<feature type="transmembrane region" description="Helical" evidence="2">
    <location>
        <begin position="6"/>
        <end position="24"/>
    </location>
</feature>
<dbReference type="Pfam" id="PF18914">
    <property type="entry name" value="DUF5666"/>
    <property type="match status" value="1"/>
</dbReference>
<organism evidence="4 5">
    <name type="scientific">Candidatus Beckwithbacteria bacterium RBG_13_42_9</name>
    <dbReference type="NCBI Taxonomy" id="1797457"/>
    <lineage>
        <taxon>Bacteria</taxon>
        <taxon>Candidatus Beckwithiibacteriota</taxon>
    </lineage>
</organism>
<feature type="domain" description="DUF5666" evidence="3">
    <location>
        <begin position="66"/>
        <end position="130"/>
    </location>
</feature>
<keyword evidence="2" id="KW-0812">Transmembrane</keyword>
<gene>
    <name evidence="4" type="ORF">A2160_01320</name>
</gene>
<proteinExistence type="predicted"/>
<evidence type="ECO:0000259" key="3">
    <source>
        <dbReference type="Pfam" id="PF18914"/>
    </source>
</evidence>
<reference evidence="4 5" key="1">
    <citation type="journal article" date="2016" name="Nat. Commun.">
        <title>Thousands of microbial genomes shed light on interconnected biogeochemical processes in an aquifer system.</title>
        <authorList>
            <person name="Anantharaman K."/>
            <person name="Brown C.T."/>
            <person name="Hug L.A."/>
            <person name="Sharon I."/>
            <person name="Castelle C.J."/>
            <person name="Probst A.J."/>
            <person name="Thomas B.C."/>
            <person name="Singh A."/>
            <person name="Wilkins M.J."/>
            <person name="Karaoz U."/>
            <person name="Brodie E.L."/>
            <person name="Williams K.H."/>
            <person name="Hubbard S.S."/>
            <person name="Banfield J.F."/>
        </authorList>
    </citation>
    <scope>NUCLEOTIDE SEQUENCE [LARGE SCALE GENOMIC DNA]</scope>
</reference>
<evidence type="ECO:0000256" key="2">
    <source>
        <dbReference type="SAM" id="Phobius"/>
    </source>
</evidence>
<keyword evidence="2" id="KW-0472">Membrane</keyword>
<accession>A0A1F5E4G5</accession>
<dbReference type="EMBL" id="MEZK01000024">
    <property type="protein sequence ID" value="OGD62174.1"/>
    <property type="molecule type" value="Genomic_DNA"/>
</dbReference>
<dbReference type="InterPro" id="IPR043724">
    <property type="entry name" value="DUF5666"/>
</dbReference>
<name>A0A1F5E4G5_9BACT</name>